<keyword evidence="2 6" id="KW-0328">Glycosyltransferase</keyword>
<organism evidence="6 7">
    <name type="scientific">Boseongicola aestuarii</name>
    <dbReference type="NCBI Taxonomy" id="1470561"/>
    <lineage>
        <taxon>Bacteria</taxon>
        <taxon>Pseudomonadati</taxon>
        <taxon>Pseudomonadota</taxon>
        <taxon>Alphaproteobacteria</taxon>
        <taxon>Rhodobacterales</taxon>
        <taxon>Paracoccaceae</taxon>
        <taxon>Boseongicola</taxon>
    </lineage>
</organism>
<evidence type="ECO:0000256" key="1">
    <source>
        <dbReference type="ARBA" id="ARBA00006739"/>
    </source>
</evidence>
<dbReference type="Gene3D" id="3.90.550.10">
    <property type="entry name" value="Spore Coat Polysaccharide Biosynthesis Protein SpsA, Chain A"/>
    <property type="match status" value="1"/>
</dbReference>
<dbReference type="OrthoDB" id="5291101at2"/>
<dbReference type="AlphaFoldDB" id="A0A238J0X3"/>
<accession>A0A238J0X3</accession>
<dbReference type="EC" id="2.4.-.-" evidence="6"/>
<dbReference type="InterPro" id="IPR001173">
    <property type="entry name" value="Glyco_trans_2-like"/>
</dbReference>
<dbReference type="Proteomes" id="UP000201838">
    <property type="component" value="Unassembled WGS sequence"/>
</dbReference>
<evidence type="ECO:0000313" key="7">
    <source>
        <dbReference type="Proteomes" id="UP000201838"/>
    </source>
</evidence>
<dbReference type="GO" id="GO:0016757">
    <property type="term" value="F:glycosyltransferase activity"/>
    <property type="evidence" value="ECO:0007669"/>
    <property type="project" value="UniProtKB-KW"/>
</dbReference>
<evidence type="ECO:0000256" key="4">
    <source>
        <dbReference type="SAM" id="Phobius"/>
    </source>
</evidence>
<keyword evidence="3 6" id="KW-0808">Transferase</keyword>
<keyword evidence="4" id="KW-1133">Transmembrane helix</keyword>
<sequence>MVGISTRHCNKNVEQMIASDIDVIVAIGPNEKKAHVEQALISLAQDGFEGKIRVYCCVDGNEDGEVLAYLRSLDSETFRVFVNEKNQGLAHSLNRLIDRILDESSAEFVARMDADDISMPDRFKKQVSYLQENPSISVLGSWLVEFDELEETEYLKKLATNSKNLEQWLFWRCPLNHPTVVFRRHVFENGYRYRSDLKMSQDYELWIRLVLDGYKIGNIPVPLLRFRRQQNFLNKRSYRKSWLEFKFKIRFLLERRQYYLTGYALSFARLLIGTLPHPVLKRLYRVSRIRMGH</sequence>
<evidence type="ECO:0000256" key="3">
    <source>
        <dbReference type="ARBA" id="ARBA00022679"/>
    </source>
</evidence>
<dbReference type="RefSeq" id="WP_093973617.1">
    <property type="nucleotide sequence ID" value="NZ_FXXQ01000005.1"/>
</dbReference>
<protein>
    <submittedName>
        <fullName evidence="6">Putative glycosyltransferase EpsE</fullName>
        <ecNumber evidence="6">2.4.-.-</ecNumber>
    </submittedName>
</protein>
<dbReference type="PANTHER" id="PTHR43685:SF5">
    <property type="entry name" value="GLYCOSYLTRANSFERASE EPSE-RELATED"/>
    <property type="match status" value="1"/>
</dbReference>
<evidence type="ECO:0000313" key="6">
    <source>
        <dbReference type="EMBL" id="SMX23630.1"/>
    </source>
</evidence>
<dbReference type="InterPro" id="IPR050834">
    <property type="entry name" value="Glycosyltransf_2"/>
</dbReference>
<dbReference type="SUPFAM" id="SSF53448">
    <property type="entry name" value="Nucleotide-diphospho-sugar transferases"/>
    <property type="match status" value="1"/>
</dbReference>
<gene>
    <name evidence="6" type="primary">epsE_1</name>
    <name evidence="6" type="ORF">BOA8489_01740</name>
</gene>
<dbReference type="InterPro" id="IPR029044">
    <property type="entry name" value="Nucleotide-diphossugar_trans"/>
</dbReference>
<keyword evidence="4" id="KW-0812">Transmembrane</keyword>
<comment type="similarity">
    <text evidence="1">Belongs to the glycosyltransferase 2 family.</text>
</comment>
<feature type="transmembrane region" description="Helical" evidence="4">
    <location>
        <begin position="258"/>
        <end position="280"/>
    </location>
</feature>
<dbReference type="Pfam" id="PF00535">
    <property type="entry name" value="Glycos_transf_2"/>
    <property type="match status" value="1"/>
</dbReference>
<dbReference type="EMBL" id="FXXQ01000005">
    <property type="protein sequence ID" value="SMX23630.1"/>
    <property type="molecule type" value="Genomic_DNA"/>
</dbReference>
<evidence type="ECO:0000259" key="5">
    <source>
        <dbReference type="Pfam" id="PF00535"/>
    </source>
</evidence>
<name>A0A238J0X3_9RHOB</name>
<reference evidence="6 7" key="1">
    <citation type="submission" date="2017-05" db="EMBL/GenBank/DDBJ databases">
        <authorList>
            <person name="Song R."/>
            <person name="Chenine A.L."/>
            <person name="Ruprecht R.M."/>
        </authorList>
    </citation>
    <scope>NUCLEOTIDE SEQUENCE [LARGE SCALE GENOMIC DNA]</scope>
    <source>
        <strain evidence="6 7">CECT 8489</strain>
    </source>
</reference>
<dbReference type="PANTHER" id="PTHR43685">
    <property type="entry name" value="GLYCOSYLTRANSFERASE"/>
    <property type="match status" value="1"/>
</dbReference>
<evidence type="ECO:0000256" key="2">
    <source>
        <dbReference type="ARBA" id="ARBA00022676"/>
    </source>
</evidence>
<feature type="domain" description="Glycosyltransferase 2-like" evidence="5">
    <location>
        <begin position="33"/>
        <end position="187"/>
    </location>
</feature>
<keyword evidence="7" id="KW-1185">Reference proteome</keyword>
<proteinExistence type="inferred from homology"/>
<keyword evidence="4" id="KW-0472">Membrane</keyword>